<dbReference type="PANTHER" id="PTHR30589:SF0">
    <property type="entry name" value="PHOSPHATIDYLGLYCEROL--PROLIPOPROTEIN DIACYLGLYCERYL TRANSFERASE"/>
    <property type="match status" value="1"/>
</dbReference>
<dbReference type="Proteomes" id="UP000632535">
    <property type="component" value="Unassembled WGS sequence"/>
</dbReference>
<feature type="region of interest" description="Disordered" evidence="8">
    <location>
        <begin position="292"/>
        <end position="332"/>
    </location>
</feature>
<evidence type="ECO:0000256" key="8">
    <source>
        <dbReference type="SAM" id="MobiDB-lite"/>
    </source>
</evidence>
<keyword evidence="3 7" id="KW-0808">Transferase</keyword>
<comment type="function">
    <text evidence="7">Catalyzes the transfer of the diacylglyceryl group from phosphatidylglycerol to the sulfhydryl group of the N-terminal cysteine of a prolipoprotein, the first step in the formation of mature lipoproteins.</text>
</comment>
<comment type="similarity">
    <text evidence="1 7">Belongs to the Lgt family.</text>
</comment>
<dbReference type="GO" id="GO:0016740">
    <property type="term" value="F:transferase activity"/>
    <property type="evidence" value="ECO:0007669"/>
    <property type="project" value="UniProtKB-KW"/>
</dbReference>
<comment type="subcellular location">
    <subcellularLocation>
        <location evidence="7">Cell membrane</location>
        <topology evidence="7">Multi-pass membrane protein</topology>
    </subcellularLocation>
</comment>
<feature type="transmembrane region" description="Helical" evidence="7">
    <location>
        <begin position="131"/>
        <end position="149"/>
    </location>
</feature>
<feature type="transmembrane region" description="Helical" evidence="7">
    <location>
        <begin position="59"/>
        <end position="81"/>
    </location>
</feature>
<evidence type="ECO:0000256" key="5">
    <source>
        <dbReference type="ARBA" id="ARBA00022989"/>
    </source>
</evidence>
<dbReference type="PANTHER" id="PTHR30589">
    <property type="entry name" value="PROLIPOPROTEIN DIACYLGLYCERYL TRANSFERASE"/>
    <property type="match status" value="1"/>
</dbReference>
<dbReference type="HAMAP" id="MF_01147">
    <property type="entry name" value="Lgt"/>
    <property type="match status" value="1"/>
</dbReference>
<dbReference type="EMBL" id="BMDG01000013">
    <property type="protein sequence ID" value="GGI11161.1"/>
    <property type="molecule type" value="Genomic_DNA"/>
</dbReference>
<sequence>MPAAAGITASIPSPDPSWSQFSLGPLTVHTYALCLLAAIALATYVTHRRLVARGADREVTLDVVFWAVPLGIVVARIYHVLTHLGDYTDGTGPWGYWEWVRVWDGGIAIYGALLGGALGVWIGCRRAGLRFWSFADALAPAMLAAQAVGRLGNYVNQELYGAPTTLPWGLEIDGAVAGHPDATLFHPIFLYEMLWNLLGVAVLLLVERLARRRGEVRADAVGEPGYGLRWGRLFALYLVWYGLGRSWLEAVRIDPTSNAPLGVPANIWTSLVAIALGVALFVVRARQHPEPETSVYLPGRGPGREPEPASTGSTAGSAGSTGSSAEEPTSAG</sequence>
<feature type="transmembrane region" description="Helical" evidence="7">
    <location>
        <begin position="101"/>
        <end position="124"/>
    </location>
</feature>
<protein>
    <recommendedName>
        <fullName evidence="7">Phosphatidylglycerol--prolipoprotein diacylglyceryl transferase</fullName>
        <ecNumber evidence="7">2.5.1.145</ecNumber>
    </recommendedName>
</protein>
<feature type="compositionally biased region" description="Low complexity" evidence="8">
    <location>
        <begin position="308"/>
        <end position="325"/>
    </location>
</feature>
<comment type="pathway">
    <text evidence="7">Protein modification; lipoprotein biosynthesis (diacylglyceryl transfer).</text>
</comment>
<feature type="transmembrane region" description="Helical" evidence="7">
    <location>
        <begin position="263"/>
        <end position="283"/>
    </location>
</feature>
<keyword evidence="5 7" id="KW-1133">Transmembrane helix</keyword>
<evidence type="ECO:0000313" key="9">
    <source>
        <dbReference type="EMBL" id="GGI11161.1"/>
    </source>
</evidence>
<gene>
    <name evidence="7 9" type="primary">lgt</name>
    <name evidence="9" type="ORF">GCM10007368_34830</name>
</gene>
<evidence type="ECO:0000256" key="7">
    <source>
        <dbReference type="HAMAP-Rule" id="MF_01147"/>
    </source>
</evidence>
<dbReference type="EC" id="2.5.1.145" evidence="7"/>
<dbReference type="PROSITE" id="PS01311">
    <property type="entry name" value="LGT"/>
    <property type="match status" value="1"/>
</dbReference>
<keyword evidence="2 7" id="KW-1003">Cell membrane</keyword>
<comment type="catalytic activity">
    <reaction evidence="7">
        <text>L-cysteinyl-[prolipoprotein] + a 1,2-diacyl-sn-glycero-3-phospho-(1'-sn-glycerol) = an S-1,2-diacyl-sn-glyceryl-L-cysteinyl-[prolipoprotein] + sn-glycerol 1-phosphate + H(+)</text>
        <dbReference type="Rhea" id="RHEA:56712"/>
        <dbReference type="Rhea" id="RHEA-COMP:14679"/>
        <dbReference type="Rhea" id="RHEA-COMP:14680"/>
        <dbReference type="ChEBI" id="CHEBI:15378"/>
        <dbReference type="ChEBI" id="CHEBI:29950"/>
        <dbReference type="ChEBI" id="CHEBI:57685"/>
        <dbReference type="ChEBI" id="CHEBI:64716"/>
        <dbReference type="ChEBI" id="CHEBI:140658"/>
        <dbReference type="EC" id="2.5.1.145"/>
    </reaction>
</comment>
<feature type="binding site" evidence="7">
    <location>
        <position position="150"/>
    </location>
    <ligand>
        <name>a 1,2-diacyl-sn-glycero-3-phospho-(1'-sn-glycerol)</name>
        <dbReference type="ChEBI" id="CHEBI:64716"/>
    </ligand>
</feature>
<evidence type="ECO:0000313" key="10">
    <source>
        <dbReference type="Proteomes" id="UP000632535"/>
    </source>
</evidence>
<keyword evidence="10" id="KW-1185">Reference proteome</keyword>
<comment type="caution">
    <text evidence="9">The sequence shown here is derived from an EMBL/GenBank/DDBJ whole genome shotgun (WGS) entry which is preliminary data.</text>
</comment>
<dbReference type="RefSeq" id="WP_188524990.1">
    <property type="nucleotide sequence ID" value="NZ_BMDG01000013.1"/>
</dbReference>
<feature type="transmembrane region" description="Helical" evidence="7">
    <location>
        <begin position="226"/>
        <end position="243"/>
    </location>
</feature>
<evidence type="ECO:0000256" key="2">
    <source>
        <dbReference type="ARBA" id="ARBA00022475"/>
    </source>
</evidence>
<evidence type="ECO:0000256" key="6">
    <source>
        <dbReference type="ARBA" id="ARBA00023136"/>
    </source>
</evidence>
<dbReference type="InterPro" id="IPR001640">
    <property type="entry name" value="Lgt"/>
</dbReference>
<reference evidence="10" key="1">
    <citation type="journal article" date="2019" name="Int. J. Syst. Evol. Microbiol.">
        <title>The Global Catalogue of Microorganisms (GCM) 10K type strain sequencing project: providing services to taxonomists for standard genome sequencing and annotation.</title>
        <authorList>
            <consortium name="The Broad Institute Genomics Platform"/>
            <consortium name="The Broad Institute Genome Sequencing Center for Infectious Disease"/>
            <person name="Wu L."/>
            <person name="Ma J."/>
        </authorList>
    </citation>
    <scope>NUCLEOTIDE SEQUENCE [LARGE SCALE GENOMIC DNA]</scope>
    <source>
        <strain evidence="10">CCM 8653</strain>
    </source>
</reference>
<feature type="transmembrane region" description="Helical" evidence="7">
    <location>
        <begin position="28"/>
        <end position="47"/>
    </location>
</feature>
<evidence type="ECO:0000256" key="1">
    <source>
        <dbReference type="ARBA" id="ARBA00007150"/>
    </source>
</evidence>
<keyword evidence="6 7" id="KW-0472">Membrane</keyword>
<keyword evidence="4 7" id="KW-0812">Transmembrane</keyword>
<name>A0ABQ2B9E2_9MICO</name>
<evidence type="ECO:0000256" key="3">
    <source>
        <dbReference type="ARBA" id="ARBA00022679"/>
    </source>
</evidence>
<dbReference type="Pfam" id="PF01790">
    <property type="entry name" value="LGT"/>
    <property type="match status" value="1"/>
</dbReference>
<dbReference type="NCBIfam" id="TIGR00544">
    <property type="entry name" value="lgt"/>
    <property type="match status" value="1"/>
</dbReference>
<feature type="transmembrane region" description="Helical" evidence="7">
    <location>
        <begin position="188"/>
        <end position="206"/>
    </location>
</feature>
<organism evidence="9 10">
    <name type="scientific">Isoptericola cucumis</name>
    <dbReference type="NCBI Taxonomy" id="1776856"/>
    <lineage>
        <taxon>Bacteria</taxon>
        <taxon>Bacillati</taxon>
        <taxon>Actinomycetota</taxon>
        <taxon>Actinomycetes</taxon>
        <taxon>Micrococcales</taxon>
        <taxon>Promicromonosporaceae</taxon>
        <taxon>Isoptericola</taxon>
    </lineage>
</organism>
<proteinExistence type="inferred from homology"/>
<accession>A0ABQ2B9E2</accession>
<evidence type="ECO:0000256" key="4">
    <source>
        <dbReference type="ARBA" id="ARBA00022692"/>
    </source>
</evidence>